<evidence type="ECO:0000313" key="4">
    <source>
        <dbReference type="Proteomes" id="UP000572528"/>
    </source>
</evidence>
<keyword evidence="2" id="KW-0812">Transmembrane</keyword>
<dbReference type="InterPro" id="IPR052196">
    <property type="entry name" value="Bact_Kbp"/>
</dbReference>
<keyword evidence="2" id="KW-0472">Membrane</keyword>
<comment type="caution">
    <text evidence="3">The sequence shown here is derived from an EMBL/GenBank/DDBJ whole genome shotgun (WGS) entry which is preliminary data.</text>
</comment>
<proteinExistence type="predicted"/>
<dbReference type="InterPro" id="IPR011990">
    <property type="entry name" value="TPR-like_helical_dom_sf"/>
</dbReference>
<feature type="transmembrane region" description="Helical" evidence="2">
    <location>
        <begin position="64"/>
        <end position="85"/>
    </location>
</feature>
<dbReference type="AlphaFoldDB" id="A0A853EIG3"/>
<dbReference type="Gene3D" id="3.10.350.10">
    <property type="entry name" value="LysM domain"/>
    <property type="match status" value="1"/>
</dbReference>
<organism evidence="3 4">
    <name type="scientific">Actinomyces bowdenii</name>
    <dbReference type="NCBI Taxonomy" id="131109"/>
    <lineage>
        <taxon>Bacteria</taxon>
        <taxon>Bacillati</taxon>
        <taxon>Actinomycetota</taxon>
        <taxon>Actinomycetes</taxon>
        <taxon>Actinomycetales</taxon>
        <taxon>Actinomycetaceae</taxon>
        <taxon>Actinomyces</taxon>
    </lineage>
</organism>
<dbReference type="PANTHER" id="PTHR34700">
    <property type="entry name" value="POTASSIUM BINDING PROTEIN KBP"/>
    <property type="match status" value="1"/>
</dbReference>
<dbReference type="InterPro" id="IPR036779">
    <property type="entry name" value="LysM_dom_sf"/>
</dbReference>
<dbReference type="RefSeq" id="WP_179899325.1">
    <property type="nucleotide sequence ID" value="NZ_JACBXV010000001.1"/>
</dbReference>
<name>A0A853EIG3_9ACTO</name>
<dbReference type="Gene3D" id="1.25.40.10">
    <property type="entry name" value="Tetratricopeptide repeat domain"/>
    <property type="match status" value="1"/>
</dbReference>
<feature type="region of interest" description="Disordered" evidence="1">
    <location>
        <begin position="1"/>
        <end position="23"/>
    </location>
</feature>
<gene>
    <name evidence="3" type="ORF">HZZ05_00210</name>
</gene>
<evidence type="ECO:0000256" key="1">
    <source>
        <dbReference type="SAM" id="MobiDB-lite"/>
    </source>
</evidence>
<dbReference type="Proteomes" id="UP000572528">
    <property type="component" value="Unassembled WGS sequence"/>
</dbReference>
<evidence type="ECO:0000313" key="3">
    <source>
        <dbReference type="EMBL" id="NYS67982.1"/>
    </source>
</evidence>
<dbReference type="PANTHER" id="PTHR34700:SF4">
    <property type="entry name" value="PHAGE-LIKE ELEMENT PBSX PROTEIN XKDP"/>
    <property type="match status" value="1"/>
</dbReference>
<evidence type="ECO:0000256" key="2">
    <source>
        <dbReference type="SAM" id="Phobius"/>
    </source>
</evidence>
<reference evidence="3 4" key="1">
    <citation type="submission" date="2020-07" db="EMBL/GenBank/DDBJ databases">
        <title>MOT database genomes.</title>
        <authorList>
            <person name="Joseph S."/>
            <person name="Aduse-Opoku J."/>
            <person name="Hashim A."/>
            <person name="Wade W."/>
            <person name="Curtis M."/>
        </authorList>
    </citation>
    <scope>NUCLEOTIDE SEQUENCE [LARGE SCALE GENOMIC DNA]</scope>
    <source>
        <strain evidence="3 4">WMus004</strain>
    </source>
</reference>
<feature type="transmembrane region" description="Helical" evidence="2">
    <location>
        <begin position="29"/>
        <end position="52"/>
    </location>
</feature>
<keyword evidence="2" id="KW-1133">Transmembrane helix</keyword>
<evidence type="ECO:0008006" key="5">
    <source>
        <dbReference type="Google" id="ProtNLM"/>
    </source>
</evidence>
<protein>
    <recommendedName>
        <fullName evidence="5">Bacterial transcriptional activator domain-containing protein</fullName>
    </recommendedName>
</protein>
<sequence>MSAESALVRGPERFRAPAGQDRPSPLRSILAAGVLLLIIVGLPLLLLQTVGLPPVPREFHASMLLQAVSLEVLLGVLYWVLWLAWLQFTVCTVVEIVSAVRGQGMPVHVPLSGGIQGLVRRLVISMLLASALSAPAAAAVPALPSHAAAQAAASAQEMGAAAAAGQGTTGVQPAAGGIAGQDASGHEAGQSSEHVRYMLGDIELDPETGQQLVGQRVYVVQPPDGRYHDNLWDIAERNLGEGRGYQEIYDLNAGRLQPDGRSLELARLIQPGWLLVMPDSAESVERVVAVPVENPAPPPQMLDRSAAVQEAENRVSAVQDVAPAQMPAVGSLLAASLVALLARRRRQWVGAAPGEEAGELERLLRVGADEARSLRLDAVLRSLSAMEEPPRPYAVAINDTACYMRLSQPRMGAPAPWQVQDGGLTWAIPAGQEPAVPAGVPPLLPGLVTIGRDASGADILIDLAAADGEVGVVGDPMMAAEMVGALALELCTNPWSEGAEVAGSGLPPVLHEMLGGRLQSPHELVRSAGARETDGILTGRHEAPTTFMLVAGGDVLPPLPPGRSLALVRTGSDRGARWRIEIDASGTARIDPLGITVTATRATEHELAGLAELLAAPVPVDGGRPPVPDPPQPPVMTAVMRTAPVRIHILGETLVEAGGAVDRARRSILTEAAICVALHPQGIRPEVLGAMIWPLGVTGDVIEATVERLRTWLGTDADGAPHLRQDAEGRLHMGPGVVMDWDVLRSLLEASRKDPRREAELLIEALRLVRGPIGQGMPKGHYGWVARVRTARQYDALVVDAAHRLVELLGDTDPGGAAGAVDIGLKVVDLNQELWRDRLRLAARRGTSELERDIHVLMEASGVDDLTALDPATAALIEDLAPGMSVRRIGA</sequence>
<dbReference type="EMBL" id="JACBXV010000001">
    <property type="protein sequence ID" value="NYS67982.1"/>
    <property type="molecule type" value="Genomic_DNA"/>
</dbReference>
<accession>A0A853EIG3</accession>